<organism evidence="2 3">
    <name type="scientific">Paraburkholderia piptadeniae</name>
    <dbReference type="NCBI Taxonomy" id="1701573"/>
    <lineage>
        <taxon>Bacteria</taxon>
        <taxon>Pseudomonadati</taxon>
        <taxon>Pseudomonadota</taxon>
        <taxon>Betaproteobacteria</taxon>
        <taxon>Burkholderiales</taxon>
        <taxon>Burkholderiaceae</taxon>
        <taxon>Paraburkholderia</taxon>
    </lineage>
</organism>
<dbReference type="RefSeq" id="WP_087740337.1">
    <property type="nucleotide sequence ID" value="NZ_CYGY02000166.1"/>
</dbReference>
<accession>A0A1N7SX15</accession>
<proteinExistence type="predicted"/>
<evidence type="ECO:0000313" key="2">
    <source>
        <dbReference type="EMBL" id="SIT52021.1"/>
    </source>
</evidence>
<dbReference type="Proteomes" id="UP000195569">
    <property type="component" value="Unassembled WGS sequence"/>
</dbReference>
<sequence length="372" mass="42047">MHSDLLAAGRSADAAQPGASPLASHALEGETDAGGRSLRLAWYNIVEFSKAHIRRIAKRREVSVVRLDPGLRKARHVLIATVHNEAHRIGFFMRYYRDLGFEHFVIIDNRSTDELRSLLASERGVSLFAADGVYRSARFGNDWVNGVLSKYCVGKWVLYVDADEFLVYPECDTRPISDLTDHLERSGQPSLNGMMVDMYSDRPVSENACASGCDPVTVCRLYDSVGYETRFDSLSRTTWIKGGVRGRLFFPDVWSGPALNKTPLARWRWHFAFVRSSHQLWPPRLNQPVPHANPRMTCALMHFKFLADFKGKLDAEKTRQQHSTEYAAYMAPLCEHDEGPQFVGASTSRYEGWTSLLRDGLLAADSAFLRER</sequence>
<dbReference type="EMBL" id="CYGY02000166">
    <property type="protein sequence ID" value="SIT52021.1"/>
    <property type="molecule type" value="Genomic_DNA"/>
</dbReference>
<comment type="caution">
    <text evidence="2">The sequence shown here is derived from an EMBL/GenBank/DDBJ whole genome shotgun (WGS) entry which is preliminary data.</text>
</comment>
<evidence type="ECO:0008006" key="4">
    <source>
        <dbReference type="Google" id="ProtNLM"/>
    </source>
</evidence>
<keyword evidence="3" id="KW-1185">Reference proteome</keyword>
<protein>
    <recommendedName>
        <fullName evidence="4">Glycosyl transferase family 2</fullName>
    </recommendedName>
</protein>
<dbReference type="OrthoDB" id="7981249at2"/>
<reference evidence="2" key="1">
    <citation type="submission" date="2016-12" db="EMBL/GenBank/DDBJ databases">
        <authorList>
            <person name="Moulin L."/>
        </authorList>
    </citation>
    <scope>NUCLEOTIDE SEQUENCE [LARGE SCALE GENOMIC DNA]</scope>
    <source>
        <strain evidence="2">STM 7183</strain>
    </source>
</reference>
<dbReference type="AlphaFoldDB" id="A0A1N7SX15"/>
<name>A0A1N7SX15_9BURK</name>
<gene>
    <name evidence="2" type="ORF">BN2476_1660001</name>
</gene>
<evidence type="ECO:0000256" key="1">
    <source>
        <dbReference type="SAM" id="MobiDB-lite"/>
    </source>
</evidence>
<feature type="region of interest" description="Disordered" evidence="1">
    <location>
        <begin position="1"/>
        <end position="26"/>
    </location>
</feature>
<dbReference type="Pfam" id="PF13704">
    <property type="entry name" value="Glyco_tranf_2_4"/>
    <property type="match status" value="1"/>
</dbReference>
<evidence type="ECO:0000313" key="3">
    <source>
        <dbReference type="Proteomes" id="UP000195569"/>
    </source>
</evidence>